<dbReference type="Pfam" id="PF00258">
    <property type="entry name" value="Flavodoxin_1"/>
    <property type="match status" value="1"/>
</dbReference>
<evidence type="ECO:0000313" key="12">
    <source>
        <dbReference type="Proteomes" id="UP000192468"/>
    </source>
</evidence>
<dbReference type="InterPro" id="IPR036866">
    <property type="entry name" value="RibonucZ/Hydroxyglut_hydro"/>
</dbReference>
<feature type="domain" description="Flavodoxin-like" evidence="9">
    <location>
        <begin position="254"/>
        <end position="393"/>
    </location>
</feature>
<protein>
    <submittedName>
        <fullName evidence="11">Flavorubredoxin</fullName>
    </submittedName>
</protein>
<evidence type="ECO:0000256" key="6">
    <source>
        <dbReference type="ARBA" id="ARBA00022827"/>
    </source>
</evidence>
<dbReference type="SMART" id="SM00849">
    <property type="entry name" value="Lactamase_B"/>
    <property type="match status" value="1"/>
</dbReference>
<organism evidence="11 12">
    <name type="scientific">Clostridium acidisoli DSM 12555</name>
    <dbReference type="NCBI Taxonomy" id="1121291"/>
    <lineage>
        <taxon>Bacteria</taxon>
        <taxon>Bacillati</taxon>
        <taxon>Bacillota</taxon>
        <taxon>Clostridia</taxon>
        <taxon>Eubacteriales</taxon>
        <taxon>Clostridiaceae</taxon>
        <taxon>Clostridium</taxon>
    </lineage>
</organism>
<dbReference type="Pfam" id="PF19583">
    <property type="entry name" value="ODP"/>
    <property type="match status" value="1"/>
</dbReference>
<keyword evidence="7" id="KW-0249">Electron transport</keyword>
<dbReference type="InterPro" id="IPR016156">
    <property type="entry name" value="FAD/NAD-linked_Rdtase_dimer_sf"/>
</dbReference>
<evidence type="ECO:0000256" key="4">
    <source>
        <dbReference type="ARBA" id="ARBA00022448"/>
    </source>
</evidence>
<dbReference type="Gene3D" id="3.40.50.360">
    <property type="match status" value="1"/>
</dbReference>
<gene>
    <name evidence="11" type="ORF">SAMN02745134_01842</name>
</gene>
<dbReference type="PANTHER" id="PTHR32145:SF11">
    <property type="entry name" value="DIFLAVIN FLAVOPROTEIN A 2-RELATED"/>
    <property type="match status" value="1"/>
</dbReference>
<name>A0A1W1XHF3_9CLOT</name>
<evidence type="ECO:0000256" key="2">
    <source>
        <dbReference type="ARBA" id="ARBA00001965"/>
    </source>
</evidence>
<proteinExistence type="inferred from homology"/>
<dbReference type="Gene3D" id="2.20.28.10">
    <property type="match status" value="1"/>
</dbReference>
<dbReference type="InterPro" id="IPR001279">
    <property type="entry name" value="Metallo-B-lactamas"/>
</dbReference>
<dbReference type="GO" id="GO:0016651">
    <property type="term" value="F:oxidoreductase activity, acting on NAD(P)H"/>
    <property type="evidence" value="ECO:0007669"/>
    <property type="project" value="UniProtKB-ARBA"/>
</dbReference>
<keyword evidence="12" id="KW-1185">Reference proteome</keyword>
<dbReference type="Gene3D" id="3.30.390.30">
    <property type="match status" value="1"/>
</dbReference>
<dbReference type="EMBL" id="FWXH01000005">
    <property type="protein sequence ID" value="SMC23257.1"/>
    <property type="molecule type" value="Genomic_DNA"/>
</dbReference>
<dbReference type="SUPFAM" id="SSF56281">
    <property type="entry name" value="Metallo-hydrolase/oxidoreductase"/>
    <property type="match status" value="1"/>
</dbReference>
<dbReference type="OrthoDB" id="9807946at2"/>
<dbReference type="PROSITE" id="PS50903">
    <property type="entry name" value="RUBREDOXIN_LIKE"/>
    <property type="match status" value="1"/>
</dbReference>
<evidence type="ECO:0000259" key="10">
    <source>
        <dbReference type="PROSITE" id="PS50903"/>
    </source>
</evidence>
<keyword evidence="5" id="KW-0285">Flavoprotein</keyword>
<dbReference type="InterPro" id="IPR024934">
    <property type="entry name" value="Rubredoxin-like_dom"/>
</dbReference>
<evidence type="ECO:0000256" key="7">
    <source>
        <dbReference type="ARBA" id="ARBA00022982"/>
    </source>
</evidence>
<dbReference type="STRING" id="1121291.SAMN02745134_01842"/>
<dbReference type="Proteomes" id="UP000192468">
    <property type="component" value="Unassembled WGS sequence"/>
</dbReference>
<dbReference type="PRINTS" id="PR00368">
    <property type="entry name" value="FADPNR"/>
</dbReference>
<evidence type="ECO:0000256" key="1">
    <source>
        <dbReference type="ARBA" id="ARBA00001962"/>
    </source>
</evidence>
<evidence type="ECO:0000259" key="9">
    <source>
        <dbReference type="PROSITE" id="PS50902"/>
    </source>
</evidence>
<evidence type="ECO:0000256" key="3">
    <source>
        <dbReference type="ARBA" id="ARBA00007121"/>
    </source>
</evidence>
<dbReference type="InterPro" id="IPR029039">
    <property type="entry name" value="Flavoprotein-like_sf"/>
</dbReference>
<keyword evidence="6" id="KW-0274">FAD</keyword>
<keyword evidence="4" id="KW-0813">Transport</keyword>
<dbReference type="InterPro" id="IPR048574">
    <property type="entry name" value="RUBY_RBDX"/>
</dbReference>
<comment type="cofactor">
    <cofactor evidence="1">
        <name>Fe cation</name>
        <dbReference type="ChEBI" id="CHEBI:24875"/>
    </cofactor>
</comment>
<evidence type="ECO:0000256" key="8">
    <source>
        <dbReference type="ARBA" id="ARBA00023004"/>
    </source>
</evidence>
<keyword evidence="8" id="KW-0408">Iron</keyword>
<accession>A0A1W1XHF3</accession>
<dbReference type="GO" id="GO:0010181">
    <property type="term" value="F:FMN binding"/>
    <property type="evidence" value="ECO:0007669"/>
    <property type="project" value="InterPro"/>
</dbReference>
<dbReference type="AlphaFoldDB" id="A0A1W1XHF3"/>
<dbReference type="InterPro" id="IPR023753">
    <property type="entry name" value="FAD/NAD-binding_dom"/>
</dbReference>
<dbReference type="Gene3D" id="3.60.15.10">
    <property type="entry name" value="Ribonuclease Z/Hydroxyacylglutathione hydrolase-like"/>
    <property type="match status" value="1"/>
</dbReference>
<dbReference type="PRINTS" id="PR00411">
    <property type="entry name" value="PNDRDTASEI"/>
</dbReference>
<dbReference type="GO" id="GO:0005506">
    <property type="term" value="F:iron ion binding"/>
    <property type="evidence" value="ECO:0007669"/>
    <property type="project" value="InterPro"/>
</dbReference>
<reference evidence="11 12" key="1">
    <citation type="submission" date="2017-04" db="EMBL/GenBank/DDBJ databases">
        <authorList>
            <person name="Afonso C.L."/>
            <person name="Miller P.J."/>
            <person name="Scott M.A."/>
            <person name="Spackman E."/>
            <person name="Goraichik I."/>
            <person name="Dimitrov K.M."/>
            <person name="Suarez D.L."/>
            <person name="Swayne D.E."/>
        </authorList>
    </citation>
    <scope>NUCLEOTIDE SEQUENCE [LARGE SCALE GENOMIC DNA]</scope>
    <source>
        <strain evidence="11 12">DSM 12555</strain>
    </source>
</reference>
<dbReference type="InterPro" id="IPR051285">
    <property type="entry name" value="NADH_oxidoreductase_modular"/>
</dbReference>
<evidence type="ECO:0000313" key="11">
    <source>
        <dbReference type="EMBL" id="SMC23257.1"/>
    </source>
</evidence>
<dbReference type="SUPFAM" id="SSF52218">
    <property type="entry name" value="Flavoproteins"/>
    <property type="match status" value="1"/>
</dbReference>
<feature type="domain" description="Rubredoxin-like" evidence="10">
    <location>
        <begin position="412"/>
        <end position="446"/>
    </location>
</feature>
<sequence>MKAIEIKKDLYWIGALDPGLRIFDIIMYTPYGTTYNSYVVKGSKKTAIFETVKERFFDEYLERLQSLNIDIKNIDYIVVDHTEPDHAGSVAKLLEVSKNAKVVGSATAIKFVKAIANRDFEYIEVKDGDSIDLGNKTLKFISAPFLHWPDSIYTYVPEDETLITCDSFGCHYCIDEMFDNKITNYPEYFDALKYYFDGIMGPFKPYVLRAYDKIKDLKISLALPGHGPILTDPWKVIEQYKEWSTPKENANKDVVICYVSAYGYTKSLAEKISEGIKSSSDYNVELLDVIYHKQEDVIAKIDSASGVLFGSPTINSDALKPILDLLNIMNPIVHGGKPAAAFGSYGWSGEAVPNIERRLKELRLDVMTPGLKVNFKPSEEEFTLAYKFGKDFANKIAEHLSHGVKTKKKTGTKKWKCLVCGVVFEGANPPATCPVCGAGSEQFVEVTEEEIKFTSDKNEKYVIIGNGAAGFYGAEAIRKRNKVAKIQIISSEKYRTYFRPELSDYISENLPDSKLYVAEESFYDENKIDVLLGKTVQQIKPSEKKVILEDDSIVNYDKLILANGSKNFIPPIKGSSLDGVYTLKSIEDAEAIKKRIPNIKNAVVIGGGLLGLEAAWEMKNAGVNVTVIEFLPRLLPKQLDEVGGKAFQKIAEESGINIILGDSADSIVGETKAEGVKLKIGKTVPADLVLFSVGIRPNKQLAEAAGIKVQHGILVNAKMETSEKDIYAAGDVAEYENTVFGNWTAAAQMGKVAGANVAGDETLFEGFVSSVIFNALNTSVLSLGEISPEASRRLEIADGKSNNIKTLFFKNDVLKGGYLLGNTTEGGKIILAMQEGKTLNEALAEGLII</sequence>
<comment type="cofactor">
    <cofactor evidence="2">
        <name>Fe(3+)</name>
        <dbReference type="ChEBI" id="CHEBI:29034"/>
    </cofactor>
</comment>
<dbReference type="PANTHER" id="PTHR32145">
    <property type="entry name" value="DIFLAVIN FLAVOPROTEIN A 2-RELATED"/>
    <property type="match status" value="1"/>
</dbReference>
<dbReference type="PROSITE" id="PS50902">
    <property type="entry name" value="FLAVODOXIN_LIKE"/>
    <property type="match status" value="1"/>
</dbReference>
<dbReference type="InterPro" id="IPR008254">
    <property type="entry name" value="Flavodoxin/NO_synth"/>
</dbReference>
<comment type="similarity">
    <text evidence="3">In the N-terminal section; belongs to the zinc metallo-hydrolase group 3 family.</text>
</comment>
<dbReference type="CDD" id="cd07709">
    <property type="entry name" value="flavodiiron_proteins_MBL-fold"/>
    <property type="match status" value="1"/>
</dbReference>
<dbReference type="InterPro" id="IPR036188">
    <property type="entry name" value="FAD/NAD-bd_sf"/>
</dbReference>
<dbReference type="SUPFAM" id="SSF51905">
    <property type="entry name" value="FAD/NAD(P)-binding domain"/>
    <property type="match status" value="2"/>
</dbReference>
<dbReference type="RefSeq" id="WP_084115374.1">
    <property type="nucleotide sequence ID" value="NZ_FWXH01000005.1"/>
</dbReference>
<dbReference type="InterPro" id="IPR045761">
    <property type="entry name" value="ODP_dom"/>
</dbReference>
<dbReference type="Pfam" id="PF21349">
    <property type="entry name" value="RUBY_RBDX"/>
    <property type="match status" value="1"/>
</dbReference>
<evidence type="ECO:0000256" key="5">
    <source>
        <dbReference type="ARBA" id="ARBA00022630"/>
    </source>
</evidence>
<dbReference type="Gene3D" id="3.50.50.60">
    <property type="entry name" value="FAD/NAD(P)-binding domain"/>
    <property type="match status" value="2"/>
</dbReference>
<dbReference type="Pfam" id="PF07992">
    <property type="entry name" value="Pyr_redox_2"/>
    <property type="match status" value="1"/>
</dbReference>
<dbReference type="SUPFAM" id="SSF57802">
    <property type="entry name" value="Rubredoxin-like"/>
    <property type="match status" value="1"/>
</dbReference>